<proteinExistence type="predicted"/>
<gene>
    <name evidence="1" type="ORF">A3B33_01205</name>
</gene>
<organism evidence="1 2">
    <name type="scientific">Candidatus Adlerbacteria bacterium RIFCSPLOWO2_01_FULL_54_16</name>
    <dbReference type="NCBI Taxonomy" id="1797244"/>
    <lineage>
        <taxon>Bacteria</taxon>
        <taxon>Candidatus Adleribacteriota</taxon>
    </lineage>
</organism>
<dbReference type="Proteomes" id="UP000176943">
    <property type="component" value="Unassembled WGS sequence"/>
</dbReference>
<name>A0A1F4XZV2_9BACT</name>
<comment type="caution">
    <text evidence="1">The sequence shown here is derived from an EMBL/GenBank/DDBJ whole genome shotgun (WGS) entry which is preliminary data.</text>
</comment>
<dbReference type="AlphaFoldDB" id="A0A1F4XZV2"/>
<sequence length="104" mass="12088">MKKKSVKRGRKVVTLDSLAIMVQKGFVEARDQLEEHKVEFKQFKESTNKSLFKLHSQTAVVNQRLGNIEKVLGPWVYVIDALKVNFRDHELRIARLERNAGLKK</sequence>
<protein>
    <submittedName>
        <fullName evidence="1">Uncharacterized protein</fullName>
    </submittedName>
</protein>
<accession>A0A1F4XZV2</accession>
<reference evidence="1 2" key="1">
    <citation type="journal article" date="2016" name="Nat. Commun.">
        <title>Thousands of microbial genomes shed light on interconnected biogeochemical processes in an aquifer system.</title>
        <authorList>
            <person name="Anantharaman K."/>
            <person name="Brown C.T."/>
            <person name="Hug L.A."/>
            <person name="Sharon I."/>
            <person name="Castelle C.J."/>
            <person name="Probst A.J."/>
            <person name="Thomas B.C."/>
            <person name="Singh A."/>
            <person name="Wilkins M.J."/>
            <person name="Karaoz U."/>
            <person name="Brodie E.L."/>
            <person name="Williams K.H."/>
            <person name="Hubbard S.S."/>
            <person name="Banfield J.F."/>
        </authorList>
    </citation>
    <scope>NUCLEOTIDE SEQUENCE [LARGE SCALE GENOMIC DNA]</scope>
</reference>
<evidence type="ECO:0000313" key="2">
    <source>
        <dbReference type="Proteomes" id="UP000176943"/>
    </source>
</evidence>
<dbReference type="EMBL" id="MEWY01000006">
    <property type="protein sequence ID" value="OGC87174.1"/>
    <property type="molecule type" value="Genomic_DNA"/>
</dbReference>
<evidence type="ECO:0000313" key="1">
    <source>
        <dbReference type="EMBL" id="OGC87174.1"/>
    </source>
</evidence>